<name>A0A9X2KVR5_9GAMM</name>
<dbReference type="PANTHER" id="PTHR34473">
    <property type="entry name" value="UPF0699 TRANSMEMBRANE PROTEIN YDBS"/>
    <property type="match status" value="1"/>
</dbReference>
<reference evidence="3" key="2">
    <citation type="submission" date="2023-01" db="EMBL/GenBank/DDBJ databases">
        <title>Gilvimarinus xylanilyticus HB14 isolated from Caulerpa lentillifera aquaculture base in Hainan, China.</title>
        <authorList>
            <person name="Zhang Y.-J."/>
        </authorList>
    </citation>
    <scope>NUCLEOTIDE SEQUENCE</scope>
    <source>
        <strain evidence="3">HB14</strain>
    </source>
</reference>
<evidence type="ECO:0000259" key="2">
    <source>
        <dbReference type="Pfam" id="PF03703"/>
    </source>
</evidence>
<keyword evidence="1" id="KW-0812">Transmembrane</keyword>
<dbReference type="RefSeq" id="WP_253966588.1">
    <property type="nucleotide sequence ID" value="NZ_JAMFTH010000001.1"/>
</dbReference>
<dbReference type="EMBL" id="JAMFTH010000001">
    <property type="protein sequence ID" value="MCP8898305.1"/>
    <property type="molecule type" value="Genomic_DNA"/>
</dbReference>
<feature type="domain" description="YdbS-like PH" evidence="2">
    <location>
        <begin position="86"/>
        <end position="164"/>
    </location>
</feature>
<evidence type="ECO:0000313" key="3">
    <source>
        <dbReference type="EMBL" id="MCP8898305.1"/>
    </source>
</evidence>
<dbReference type="AlphaFoldDB" id="A0A9X2KVR5"/>
<keyword evidence="1" id="KW-0472">Membrane</keyword>
<protein>
    <submittedName>
        <fullName evidence="3">PH domain-containing protein</fullName>
    </submittedName>
</protein>
<proteinExistence type="predicted"/>
<gene>
    <name evidence="3" type="ORF">M6D89_03215</name>
</gene>
<sequence length="181" mass="20640">MSLHDPVISTDQLPPLDNEPWTPIERAYRSVLRWMVFIWCAIPLIGLGGVIWFNLDHLRFPAQIAAGVVVALGLFLMGVWVPRRVAHTQYLLRELDIHKRTGFWWHKTTSAGHNRIQHIEVIQGPIERLYGLSQLVLYTAGGFQSDVRIPGLKTDEAHRLKQYLTQRIVSEEPAESDNATA</sequence>
<dbReference type="Proteomes" id="UP001139319">
    <property type="component" value="Unassembled WGS sequence"/>
</dbReference>
<reference evidence="3" key="1">
    <citation type="submission" date="2022-05" db="EMBL/GenBank/DDBJ databases">
        <authorList>
            <person name="Sun H.-N."/>
        </authorList>
    </citation>
    <scope>NUCLEOTIDE SEQUENCE</scope>
    <source>
        <strain evidence="3">HB14</strain>
    </source>
</reference>
<comment type="caution">
    <text evidence="3">The sequence shown here is derived from an EMBL/GenBank/DDBJ whole genome shotgun (WGS) entry which is preliminary data.</text>
</comment>
<accession>A0A9X2KVR5</accession>
<dbReference type="Pfam" id="PF03703">
    <property type="entry name" value="bPH_2"/>
    <property type="match status" value="1"/>
</dbReference>
<evidence type="ECO:0000313" key="4">
    <source>
        <dbReference type="Proteomes" id="UP001139319"/>
    </source>
</evidence>
<keyword evidence="1" id="KW-1133">Transmembrane helix</keyword>
<feature type="transmembrane region" description="Helical" evidence="1">
    <location>
        <begin position="60"/>
        <end position="81"/>
    </location>
</feature>
<keyword evidence="4" id="KW-1185">Reference proteome</keyword>
<feature type="transmembrane region" description="Helical" evidence="1">
    <location>
        <begin position="34"/>
        <end position="54"/>
    </location>
</feature>
<evidence type="ECO:0000256" key="1">
    <source>
        <dbReference type="SAM" id="Phobius"/>
    </source>
</evidence>
<dbReference type="PANTHER" id="PTHR34473:SF3">
    <property type="entry name" value="TRANSMEMBRANE PROTEIN-RELATED"/>
    <property type="match status" value="1"/>
</dbReference>
<organism evidence="3 4">
    <name type="scientific">Gilvimarinus xylanilyticus</name>
    <dbReference type="NCBI Taxonomy" id="2944139"/>
    <lineage>
        <taxon>Bacteria</taxon>
        <taxon>Pseudomonadati</taxon>
        <taxon>Pseudomonadota</taxon>
        <taxon>Gammaproteobacteria</taxon>
        <taxon>Cellvibrionales</taxon>
        <taxon>Cellvibrionaceae</taxon>
        <taxon>Gilvimarinus</taxon>
    </lineage>
</organism>
<dbReference type="InterPro" id="IPR005182">
    <property type="entry name" value="YdbS-like_PH"/>
</dbReference>